<dbReference type="PANTHER" id="PTHR19446">
    <property type="entry name" value="REVERSE TRANSCRIPTASES"/>
    <property type="match status" value="1"/>
</dbReference>
<organism evidence="2 3">
    <name type="scientific">Smittium culicis</name>
    <dbReference type="NCBI Taxonomy" id="133412"/>
    <lineage>
        <taxon>Eukaryota</taxon>
        <taxon>Fungi</taxon>
        <taxon>Fungi incertae sedis</taxon>
        <taxon>Zoopagomycota</taxon>
        <taxon>Kickxellomycotina</taxon>
        <taxon>Harpellomycetes</taxon>
        <taxon>Harpellales</taxon>
        <taxon>Legeriomycetaceae</taxon>
        <taxon>Smittium</taxon>
    </lineage>
</organism>
<evidence type="ECO:0000259" key="1">
    <source>
        <dbReference type="PROSITE" id="PS50878"/>
    </source>
</evidence>
<sequence>MVKHGITPDCWNTSHIYPIPKASDSITIDKFRPIALTPMLRRIFENIFLQYLNSLELSHFDPLQAGFRSGFSTMTHSVISHDLFYLKNDDQRLDRIFIDLKQAYDRVDIDILLNKLKKRSDSDLITNVIYSLFTNCYSTVSINGSISQPFKRQRGLFQGSILSPFLFNIYIDDLITSLSNNEKIPSALLFADDIQLMPKNYDEAKKLLKIVEEWCIYNRMQINVQKSGYIGPSDWRLTIDGLELPKPSSYKYLGLPVIKGGIDWKSFVLDSTKRSNGVLKFMQVKGNNWPPITRLMLYRSNIRSLWEYAAPLMSIALKDTEFDLIEAVQERSLAWVLGSSDHSGHQYRRLFRSLSGIESIVDRFETLQIKFGIHVANSSASNPLYELISQIEINNSMASNESLIKNNIHNHSEFRIIKPNIKKNGYIRNYLCKRKVGLLSITRSDSDRIKYLNKSSRHRRSAADVSLYVKDKFLSRLAIKWRMSTIFFKKTCVKCKNPFRISHLNDCFNVTGTDELFNFRDISELENRLKYIQSMYKL</sequence>
<dbReference type="SUPFAM" id="SSF56672">
    <property type="entry name" value="DNA/RNA polymerases"/>
    <property type="match status" value="1"/>
</dbReference>
<dbReference type="AlphaFoldDB" id="A0A1R1Y2S6"/>
<dbReference type="OrthoDB" id="5578387at2759"/>
<dbReference type="InterPro" id="IPR043502">
    <property type="entry name" value="DNA/RNA_pol_sf"/>
</dbReference>
<keyword evidence="2" id="KW-0695">RNA-directed DNA polymerase</keyword>
<evidence type="ECO:0000313" key="3">
    <source>
        <dbReference type="Proteomes" id="UP000187283"/>
    </source>
</evidence>
<reference evidence="2 3" key="1">
    <citation type="submission" date="2017-01" db="EMBL/GenBank/DDBJ databases">
        <authorList>
            <person name="Mah S.A."/>
            <person name="Swanson W.J."/>
            <person name="Moy G.W."/>
            <person name="Vacquier V.D."/>
        </authorList>
    </citation>
    <scope>NUCLEOTIDE SEQUENCE [LARGE SCALE GENOMIC DNA]</scope>
    <source>
        <strain evidence="2 3">GSMNP</strain>
    </source>
</reference>
<accession>A0A1R1Y2S6</accession>
<dbReference type="PROSITE" id="PS50878">
    <property type="entry name" value="RT_POL"/>
    <property type="match status" value="1"/>
</dbReference>
<dbReference type="Pfam" id="PF00078">
    <property type="entry name" value="RVT_1"/>
    <property type="match status" value="1"/>
</dbReference>
<keyword evidence="2" id="KW-0548">Nucleotidyltransferase</keyword>
<dbReference type="CDD" id="cd01650">
    <property type="entry name" value="RT_nLTR_like"/>
    <property type="match status" value="1"/>
</dbReference>
<dbReference type="GO" id="GO:0003964">
    <property type="term" value="F:RNA-directed DNA polymerase activity"/>
    <property type="evidence" value="ECO:0007669"/>
    <property type="project" value="UniProtKB-KW"/>
</dbReference>
<dbReference type="InterPro" id="IPR000477">
    <property type="entry name" value="RT_dom"/>
</dbReference>
<gene>
    <name evidence="2" type="ORF">AYI70_g3667</name>
</gene>
<evidence type="ECO:0000313" key="2">
    <source>
        <dbReference type="EMBL" id="OMJ21115.1"/>
    </source>
</evidence>
<comment type="caution">
    <text evidence="2">The sequence shown here is derived from an EMBL/GenBank/DDBJ whole genome shotgun (WGS) entry which is preliminary data.</text>
</comment>
<dbReference type="STRING" id="133412.A0A1R1Y2S6"/>
<name>A0A1R1Y2S6_9FUNG</name>
<dbReference type="EMBL" id="LSSN01001085">
    <property type="protein sequence ID" value="OMJ21115.1"/>
    <property type="molecule type" value="Genomic_DNA"/>
</dbReference>
<keyword evidence="2" id="KW-0808">Transferase</keyword>
<dbReference type="Proteomes" id="UP000187283">
    <property type="component" value="Unassembled WGS sequence"/>
</dbReference>
<keyword evidence="3" id="KW-1185">Reference proteome</keyword>
<protein>
    <submittedName>
        <fullName evidence="2">Putative RNA-directed DNA polymerase from transposon BS</fullName>
    </submittedName>
</protein>
<feature type="domain" description="Reverse transcriptase" evidence="1">
    <location>
        <begin position="1"/>
        <end position="257"/>
    </location>
</feature>
<proteinExistence type="predicted"/>